<accession>A0ABD3P7U1</accession>
<proteinExistence type="predicted"/>
<dbReference type="Proteomes" id="UP001530315">
    <property type="component" value="Unassembled WGS sequence"/>
</dbReference>
<dbReference type="EMBL" id="JALLAZ020000945">
    <property type="protein sequence ID" value="KAL3784013.1"/>
    <property type="molecule type" value="Genomic_DNA"/>
</dbReference>
<gene>
    <name evidence="1" type="ORF">ACHAW5_009118</name>
</gene>
<evidence type="ECO:0000313" key="2">
    <source>
        <dbReference type="Proteomes" id="UP001530315"/>
    </source>
</evidence>
<keyword evidence="2" id="KW-1185">Reference proteome</keyword>
<reference evidence="1 2" key="1">
    <citation type="submission" date="2024-10" db="EMBL/GenBank/DDBJ databases">
        <title>Updated reference genomes for cyclostephanoid diatoms.</title>
        <authorList>
            <person name="Roberts W.R."/>
            <person name="Alverson A.J."/>
        </authorList>
    </citation>
    <scope>NUCLEOTIDE SEQUENCE [LARGE SCALE GENOMIC DNA]</scope>
    <source>
        <strain evidence="1 2">AJA276-08</strain>
    </source>
</reference>
<comment type="caution">
    <text evidence="1">The sequence shown here is derived from an EMBL/GenBank/DDBJ whole genome shotgun (WGS) entry which is preliminary data.</text>
</comment>
<name>A0ABD3P7U1_9STRA</name>
<organism evidence="1 2">
    <name type="scientific">Stephanodiscus triporus</name>
    <dbReference type="NCBI Taxonomy" id="2934178"/>
    <lineage>
        <taxon>Eukaryota</taxon>
        <taxon>Sar</taxon>
        <taxon>Stramenopiles</taxon>
        <taxon>Ochrophyta</taxon>
        <taxon>Bacillariophyta</taxon>
        <taxon>Coscinodiscophyceae</taxon>
        <taxon>Thalassiosirophycidae</taxon>
        <taxon>Stephanodiscales</taxon>
        <taxon>Stephanodiscaceae</taxon>
        <taxon>Stephanodiscus</taxon>
    </lineage>
</organism>
<dbReference type="AlphaFoldDB" id="A0ABD3P7U1"/>
<sequence>MGILPVETSKKPLIFARMKPVLVFSRGDTCWQHLQGSAFRNRSNLCLLSILFMWCMTSRIHA</sequence>
<evidence type="ECO:0000313" key="1">
    <source>
        <dbReference type="EMBL" id="KAL3784013.1"/>
    </source>
</evidence>
<protein>
    <submittedName>
        <fullName evidence="1">Uncharacterized protein</fullName>
    </submittedName>
</protein>